<accession>A0ABT8U0X1</accession>
<comment type="caution">
    <text evidence="1">The sequence shown here is derived from an EMBL/GenBank/DDBJ whole genome shotgun (WGS) entry which is preliminary data.</text>
</comment>
<sequence length="91" mass="9922">ITESGVVEVSPDEALFISGRVLANYGDCDKNIKKQLDSIANADTIETLTAINFQEGYPEPSFMTLEEVRAAIASAKKTPEQRAVLFAQMTI</sequence>
<feature type="non-terminal residue" evidence="1">
    <location>
        <position position="91"/>
    </location>
</feature>
<reference evidence="1" key="1">
    <citation type="submission" date="2023-06" db="EMBL/GenBank/DDBJ databases">
        <title>Genome sequence of Nocardioides sp. SOB44.</title>
        <authorList>
            <person name="Zhang G."/>
        </authorList>
    </citation>
    <scope>NUCLEOTIDE SEQUENCE</scope>
    <source>
        <strain evidence="1">SOB44</strain>
    </source>
</reference>
<organism evidence="1 2">
    <name type="scientific">Nocardioides cremeus</name>
    <dbReference type="NCBI Taxonomy" id="3058044"/>
    <lineage>
        <taxon>Bacteria</taxon>
        <taxon>Bacillati</taxon>
        <taxon>Actinomycetota</taxon>
        <taxon>Actinomycetes</taxon>
        <taxon>Propionibacteriales</taxon>
        <taxon>Nocardioidaceae</taxon>
        <taxon>Nocardioides</taxon>
    </lineage>
</organism>
<dbReference type="RefSeq" id="WP_302710492.1">
    <property type="nucleotide sequence ID" value="NZ_JAULSC010000319.1"/>
</dbReference>
<evidence type="ECO:0000313" key="1">
    <source>
        <dbReference type="EMBL" id="MDO3398252.1"/>
    </source>
</evidence>
<dbReference type="Proteomes" id="UP001168363">
    <property type="component" value="Unassembled WGS sequence"/>
</dbReference>
<feature type="non-terminal residue" evidence="1">
    <location>
        <position position="1"/>
    </location>
</feature>
<dbReference type="EMBL" id="JAULSC010000319">
    <property type="protein sequence ID" value="MDO3398252.1"/>
    <property type="molecule type" value="Genomic_DNA"/>
</dbReference>
<gene>
    <name evidence="1" type="ORF">QWJ41_21255</name>
</gene>
<proteinExistence type="predicted"/>
<keyword evidence="2" id="KW-1185">Reference proteome</keyword>
<evidence type="ECO:0000313" key="2">
    <source>
        <dbReference type="Proteomes" id="UP001168363"/>
    </source>
</evidence>
<protein>
    <submittedName>
        <fullName evidence="1">Uncharacterized protein</fullName>
    </submittedName>
</protein>
<name>A0ABT8U0X1_9ACTN</name>